<dbReference type="Pfam" id="PF00293">
    <property type="entry name" value="NUDIX"/>
    <property type="match status" value="1"/>
</dbReference>
<keyword evidence="5" id="KW-0460">Magnesium</keyword>
<dbReference type="EMBL" id="HBHW01036167">
    <property type="protein sequence ID" value="CAE0059694.1"/>
    <property type="molecule type" value="Transcribed_RNA"/>
</dbReference>
<evidence type="ECO:0000313" key="11">
    <source>
        <dbReference type="EMBL" id="CAE0059702.1"/>
    </source>
</evidence>
<dbReference type="SUPFAM" id="SSF55811">
    <property type="entry name" value="Nudix"/>
    <property type="match status" value="1"/>
</dbReference>
<sequence length="323" mass="36067">MIAFANELGAAHARTLVKAACSAQRVFFSVPEMDRSLDGSNPVEGKEVYVPIVDGSLNLIKEGAGTTRSRLPVMLDRGQVERFKGISKLEIARLGDLDGTRYFAVDLPHRELFGSVLDGAKAVSRIPLIVEDMDERHVAVLSYARGLMWFHRNTRFCTMCGSTMNSVNEGRGRACGGCEKTVYPRIDPAVITLVANGNKCLLGRKASWPKGRYSLLAGFAEVGETLEDTVYREVKEESGVDIDRNSVKYHSSQPWPFPRSLMIGFSVNALSTKIELDENELEDVRWFDKEFIRARLRLGGNEEFNIPPKYALANRMISEWIAE</sequence>
<dbReference type="EMBL" id="HBHW01036173">
    <property type="protein sequence ID" value="CAE0059700.1"/>
    <property type="molecule type" value="Transcribed_RNA"/>
</dbReference>
<dbReference type="InterPro" id="IPR000086">
    <property type="entry name" value="NUDIX_hydrolase_dom"/>
</dbReference>
<dbReference type="EMBL" id="HBHW01036165">
    <property type="protein sequence ID" value="CAE0059692.1"/>
    <property type="molecule type" value="Transcribed_RNA"/>
</dbReference>
<evidence type="ECO:0000256" key="4">
    <source>
        <dbReference type="ARBA" id="ARBA00022801"/>
    </source>
</evidence>
<evidence type="ECO:0000313" key="10">
    <source>
        <dbReference type="EMBL" id="CAE0059700.1"/>
    </source>
</evidence>
<dbReference type="GO" id="GO:0035529">
    <property type="term" value="F:NADH pyrophosphatase activity"/>
    <property type="evidence" value="ECO:0007669"/>
    <property type="project" value="TreeGrafter"/>
</dbReference>
<evidence type="ECO:0000256" key="1">
    <source>
        <dbReference type="ARBA" id="ARBA00001946"/>
    </source>
</evidence>
<dbReference type="GO" id="GO:0046872">
    <property type="term" value="F:metal ion binding"/>
    <property type="evidence" value="ECO:0007669"/>
    <property type="project" value="UniProtKB-KW"/>
</dbReference>
<dbReference type="PANTHER" id="PTHR42904:SF8">
    <property type="entry name" value="NAD(+) DIPHOSPHATASE"/>
    <property type="match status" value="1"/>
</dbReference>
<dbReference type="InterPro" id="IPR049734">
    <property type="entry name" value="NudC-like_C"/>
</dbReference>
<dbReference type="InterPro" id="IPR050241">
    <property type="entry name" value="NAD-cap_RNA_hydrolase_NudC"/>
</dbReference>
<dbReference type="PANTHER" id="PTHR42904">
    <property type="entry name" value="NUDIX HYDROLASE, NUDC SUBFAMILY"/>
    <property type="match status" value="1"/>
</dbReference>
<dbReference type="GO" id="GO:0005829">
    <property type="term" value="C:cytosol"/>
    <property type="evidence" value="ECO:0007669"/>
    <property type="project" value="TreeGrafter"/>
</dbReference>
<dbReference type="PROSITE" id="PS51462">
    <property type="entry name" value="NUDIX"/>
    <property type="match status" value="1"/>
</dbReference>
<evidence type="ECO:0000256" key="3">
    <source>
        <dbReference type="ARBA" id="ARBA00022723"/>
    </source>
</evidence>
<evidence type="ECO:0000259" key="7">
    <source>
        <dbReference type="PROSITE" id="PS51462"/>
    </source>
</evidence>
<keyword evidence="3" id="KW-0479">Metal-binding</keyword>
<keyword evidence="6" id="KW-0520">NAD</keyword>
<dbReference type="GO" id="GO:0006742">
    <property type="term" value="P:NADP+ catabolic process"/>
    <property type="evidence" value="ECO:0007669"/>
    <property type="project" value="TreeGrafter"/>
</dbReference>
<reference evidence="10" key="1">
    <citation type="submission" date="2021-01" db="EMBL/GenBank/DDBJ databases">
        <authorList>
            <person name="Corre E."/>
            <person name="Pelletier E."/>
            <person name="Niang G."/>
            <person name="Scheremetjew M."/>
            <person name="Finn R."/>
            <person name="Kale V."/>
            <person name="Holt S."/>
            <person name="Cochrane G."/>
            <person name="Meng A."/>
            <person name="Brown T."/>
            <person name="Cohen L."/>
        </authorList>
    </citation>
    <scope>NUCLEOTIDE SEQUENCE</scope>
    <source>
        <strain evidence="10">CCMP 769</strain>
    </source>
</reference>
<evidence type="ECO:0000256" key="2">
    <source>
        <dbReference type="ARBA" id="ARBA00012381"/>
    </source>
</evidence>
<gene>
    <name evidence="8" type="ORF">RMAR00112_LOCUS27757</name>
    <name evidence="9" type="ORF">RMAR00112_LOCUS27759</name>
    <name evidence="10" type="ORF">RMAR00112_LOCUS27765</name>
    <name evidence="11" type="ORF">RMAR00112_LOCUS27767</name>
</gene>
<dbReference type="EMBL" id="HBHW01036175">
    <property type="protein sequence ID" value="CAE0059702.1"/>
    <property type="molecule type" value="Transcribed_RNA"/>
</dbReference>
<dbReference type="PROSITE" id="PS00893">
    <property type="entry name" value="NUDIX_BOX"/>
    <property type="match status" value="1"/>
</dbReference>
<protein>
    <recommendedName>
        <fullName evidence="2">NAD(+) diphosphatase</fullName>
        <ecNumber evidence="2">3.6.1.22</ecNumber>
    </recommendedName>
</protein>
<evidence type="ECO:0000256" key="5">
    <source>
        <dbReference type="ARBA" id="ARBA00022842"/>
    </source>
</evidence>
<dbReference type="GO" id="GO:0005777">
    <property type="term" value="C:peroxisome"/>
    <property type="evidence" value="ECO:0007669"/>
    <property type="project" value="TreeGrafter"/>
</dbReference>
<evidence type="ECO:0000313" key="8">
    <source>
        <dbReference type="EMBL" id="CAE0059692.1"/>
    </source>
</evidence>
<dbReference type="EC" id="3.6.1.22" evidence="2"/>
<dbReference type="CDD" id="cd03429">
    <property type="entry name" value="NUDIX_NADH_pyrophosphatase_Nudt13"/>
    <property type="match status" value="1"/>
</dbReference>
<keyword evidence="4" id="KW-0378">Hydrolase</keyword>
<comment type="cofactor">
    <cofactor evidence="1">
        <name>Mg(2+)</name>
        <dbReference type="ChEBI" id="CHEBI:18420"/>
    </cofactor>
</comment>
<evidence type="ECO:0000256" key="6">
    <source>
        <dbReference type="ARBA" id="ARBA00023027"/>
    </source>
</evidence>
<organism evidence="10">
    <name type="scientific">Rhodosorus marinus</name>
    <dbReference type="NCBI Taxonomy" id="101924"/>
    <lineage>
        <taxon>Eukaryota</taxon>
        <taxon>Rhodophyta</taxon>
        <taxon>Stylonematophyceae</taxon>
        <taxon>Stylonematales</taxon>
        <taxon>Stylonemataceae</taxon>
        <taxon>Rhodosorus</taxon>
    </lineage>
</organism>
<dbReference type="NCBIfam" id="NF001299">
    <property type="entry name" value="PRK00241.1"/>
    <property type="match status" value="1"/>
</dbReference>
<proteinExistence type="predicted"/>
<accession>A0A7S3A4M0</accession>
<dbReference type="Gene3D" id="3.90.79.20">
    <property type="match status" value="1"/>
</dbReference>
<dbReference type="AlphaFoldDB" id="A0A7S3A4M0"/>
<dbReference type="GO" id="GO:0019677">
    <property type="term" value="P:NAD+ catabolic process"/>
    <property type="evidence" value="ECO:0007669"/>
    <property type="project" value="TreeGrafter"/>
</dbReference>
<feature type="domain" description="Nudix hydrolase" evidence="7">
    <location>
        <begin position="184"/>
        <end position="312"/>
    </location>
</feature>
<name>A0A7S3A4M0_9RHOD</name>
<dbReference type="Gene3D" id="3.90.79.10">
    <property type="entry name" value="Nucleoside Triphosphate Pyrophosphohydrolase"/>
    <property type="match status" value="1"/>
</dbReference>
<dbReference type="InterPro" id="IPR020084">
    <property type="entry name" value="NUDIX_hydrolase_CS"/>
</dbReference>
<dbReference type="InterPro" id="IPR015797">
    <property type="entry name" value="NUDIX_hydrolase-like_dom_sf"/>
</dbReference>
<evidence type="ECO:0000313" key="9">
    <source>
        <dbReference type="EMBL" id="CAE0059694.1"/>
    </source>
</evidence>